<evidence type="ECO:0000313" key="1">
    <source>
        <dbReference type="EMBL" id="BBH19868.1"/>
    </source>
</evidence>
<dbReference type="EMBL" id="AP019308">
    <property type="protein sequence ID" value="BBH19868.1"/>
    <property type="molecule type" value="Genomic_DNA"/>
</dbReference>
<dbReference type="AlphaFoldDB" id="A0A3G9J7R3"/>
<proteinExistence type="predicted"/>
<evidence type="ECO:0000313" key="2">
    <source>
        <dbReference type="Proteomes" id="UP000275368"/>
    </source>
</evidence>
<keyword evidence="2" id="KW-1185">Reference proteome</keyword>
<dbReference type="OrthoDB" id="2666006at2"/>
<reference evidence="1 2" key="1">
    <citation type="submission" date="2018-11" db="EMBL/GenBank/DDBJ databases">
        <title>Complete genome sequence of Paenibacillus baekrokdamisoli strain KCTC 33723.</title>
        <authorList>
            <person name="Kang S.W."/>
            <person name="Lee K.C."/>
            <person name="Kim K.K."/>
            <person name="Kim J.S."/>
            <person name="Kim D.S."/>
            <person name="Ko S.H."/>
            <person name="Yang S.H."/>
            <person name="Lee J.S."/>
        </authorList>
    </citation>
    <scope>NUCLEOTIDE SEQUENCE [LARGE SCALE GENOMIC DNA]</scope>
    <source>
        <strain evidence="1 2">KCTC 33723</strain>
    </source>
</reference>
<dbReference type="Proteomes" id="UP000275368">
    <property type="component" value="Chromosome"/>
</dbReference>
<organism evidence="1 2">
    <name type="scientific">Paenibacillus baekrokdamisoli</name>
    <dbReference type="NCBI Taxonomy" id="1712516"/>
    <lineage>
        <taxon>Bacteria</taxon>
        <taxon>Bacillati</taxon>
        <taxon>Bacillota</taxon>
        <taxon>Bacilli</taxon>
        <taxon>Bacillales</taxon>
        <taxon>Paenibacillaceae</taxon>
        <taxon>Paenibacillus</taxon>
    </lineage>
</organism>
<protein>
    <submittedName>
        <fullName evidence="1">Uncharacterized protein</fullName>
    </submittedName>
</protein>
<sequence length="388" mass="39912">MQTLPSGIKKVEASDNATVANFNVNVDLLDAKIAELNTHETATTGIHGATSAGTANKLMIRDANGRAKVAAPSSADDIARKDTVDALLISPVFTGMPTVPTAAADTNTTQVASTAFVIGQGSNTLPAMDGAVTIGTSARFAKADHVHPADTSKAPLASPIFTGIATAPYFKATGDTTRNLVAATWADLSANTGGQALLANNAYTDGNNSWKYSNTHASLGARGIRLSVSGGIESFDTGAVATTADAAFTPTWVKMASLLSPAFTGTPTVPTAAADTNTAQAASTAFVIGQNYMKKSDAIPAGSMNSDISNIMTLLNEVDTRGVFVTRVDGSITKIEEKDGSTVVRTTVLNRVNGLLSTIVQTVGGKVITYTIVRDSSNLIKNLAKSVV</sequence>
<gene>
    <name evidence="1" type="ORF">Back11_12130</name>
</gene>
<dbReference type="KEGG" id="pbk:Back11_12130"/>
<accession>A0A3G9J7R3</accession>
<dbReference type="RefSeq" id="WP_125654529.1">
    <property type="nucleotide sequence ID" value="NZ_AP019308.1"/>
</dbReference>
<name>A0A3G9J7R3_9BACL</name>